<dbReference type="EMBL" id="CP049331">
    <property type="protein sequence ID" value="QIH42947.1"/>
    <property type="molecule type" value="Genomic_DNA"/>
</dbReference>
<gene>
    <name evidence="2" type="ORF">G5S32_13760</name>
</gene>
<name>A0A6G7CLE4_9VIBR</name>
<evidence type="ECO:0000256" key="1">
    <source>
        <dbReference type="SAM" id="Phobius"/>
    </source>
</evidence>
<organism evidence="2 3">
    <name type="scientific">Vibrio ziniensis</name>
    <dbReference type="NCBI Taxonomy" id="2711221"/>
    <lineage>
        <taxon>Bacteria</taxon>
        <taxon>Pseudomonadati</taxon>
        <taxon>Pseudomonadota</taxon>
        <taxon>Gammaproteobacteria</taxon>
        <taxon>Vibrionales</taxon>
        <taxon>Vibrionaceae</taxon>
        <taxon>Vibrio</taxon>
    </lineage>
</organism>
<evidence type="ECO:0000313" key="2">
    <source>
        <dbReference type="EMBL" id="QIH42947.1"/>
    </source>
</evidence>
<dbReference type="KEGG" id="vzi:G5S32_13760"/>
<reference evidence="2 3" key="1">
    <citation type="submission" date="2020-02" db="EMBL/GenBank/DDBJ databases">
        <title>A complete genome of a marine bacterium Vibrio sp. ZWAL4003 isolated from the mangrove sediment with the ability to degrade polysaccharides.</title>
        <authorList>
            <person name="Wu J."/>
            <person name="Qu W."/>
            <person name="Zeng R."/>
        </authorList>
    </citation>
    <scope>NUCLEOTIDE SEQUENCE [LARGE SCALE GENOMIC DNA]</scope>
    <source>
        <strain evidence="2 3">ZWAL4003</strain>
    </source>
</reference>
<keyword evidence="3" id="KW-1185">Reference proteome</keyword>
<keyword evidence="1" id="KW-0812">Transmembrane</keyword>
<evidence type="ECO:0000313" key="3">
    <source>
        <dbReference type="Proteomes" id="UP000503003"/>
    </source>
</evidence>
<dbReference type="Proteomes" id="UP000503003">
    <property type="component" value="Chromosome 1"/>
</dbReference>
<keyword evidence="1" id="KW-0472">Membrane</keyword>
<dbReference type="AlphaFoldDB" id="A0A6G7CLE4"/>
<protein>
    <submittedName>
        <fullName evidence="2">Uncharacterized protein</fullName>
    </submittedName>
</protein>
<accession>A0A6G7CLE4</accession>
<proteinExistence type="predicted"/>
<feature type="transmembrane region" description="Helical" evidence="1">
    <location>
        <begin position="69"/>
        <end position="90"/>
    </location>
</feature>
<sequence>MNRLRKSFLLEGEFRSNDSRINDAVDYLNKACGNSRVLISFPNNQGGHVESAEKLIRAIENTNACKVDLLFSGFAISAAAYVFAYFSFYAPQEHIHTRVNKKLCLVYHKPRFVQKNAIVFSNSIINKATQDPAKKYLLGITPEFDKAFLTMYNTLLEIGYNIAPHMEAVYNMNGDVSIVFDEGLV</sequence>
<dbReference type="RefSeq" id="WP_165312493.1">
    <property type="nucleotide sequence ID" value="NZ_CP049331.1"/>
</dbReference>
<keyword evidence="1" id="KW-1133">Transmembrane helix</keyword>